<sequence length="448" mass="49965">MSASWVFSCTPIDEKITNREGIELSFSADTLSFDTLFSTLPSVTKRLRVRNTAHEAVKISQIRLGAEEDSYFTLTVNGVKGKSFRDQVILGQDSILLLVEVNPEMNNTLSPFLLKDSIVFETNGTRQEVKLISWGQDAHFLKDSVIACNTTWLADKPYVIQRAVLVDSLCELRIAAGAQIYLEKDALFFVEGTLLSEGTPDNRVVFQQLRLEEAYKNIPGQWGGLVFLEGSRNNRLAYTTLRNANFGINLLGAKPEQSIDIQLSGCVMENMFNAGIIAVNANITAENTLVANCADYLAGHFGGGRYDYQHCTFANLGIGMFRDNASLLFSDRVMLNDGSELTQPLDIRFQNSIIYGNFDEEVLIESETHPLTFFQSHNLVKSQLPLWDGNASQRNEDPRFKNPIRFDYSLDTLSPAKDRAAPSTILLDLKGQARGAQPDMGAYERVEE</sequence>
<proteinExistence type="predicted"/>
<evidence type="ECO:0000313" key="2">
    <source>
        <dbReference type="Proteomes" id="UP001168552"/>
    </source>
</evidence>
<accession>A0ABT8F5M2</accession>
<reference evidence="1" key="1">
    <citation type="submission" date="2023-06" db="EMBL/GenBank/DDBJ databases">
        <title>Cytophagales bacterium Strain LB-30, isolated from soil.</title>
        <authorList>
            <person name="Liu B."/>
        </authorList>
    </citation>
    <scope>NUCLEOTIDE SEQUENCE</scope>
    <source>
        <strain evidence="1">LB-30</strain>
    </source>
</reference>
<dbReference type="InterPro" id="IPR011050">
    <property type="entry name" value="Pectin_lyase_fold/virulence"/>
</dbReference>
<dbReference type="Proteomes" id="UP001168552">
    <property type="component" value="Unassembled WGS sequence"/>
</dbReference>
<dbReference type="EMBL" id="JAUHJS010000004">
    <property type="protein sequence ID" value="MDN4165569.1"/>
    <property type="molecule type" value="Genomic_DNA"/>
</dbReference>
<keyword evidence="2" id="KW-1185">Reference proteome</keyword>
<evidence type="ECO:0000313" key="1">
    <source>
        <dbReference type="EMBL" id="MDN4165569.1"/>
    </source>
</evidence>
<comment type="caution">
    <text evidence="1">The sequence shown here is derived from an EMBL/GenBank/DDBJ whole genome shotgun (WGS) entry which is preliminary data.</text>
</comment>
<dbReference type="Gene3D" id="2.160.20.10">
    <property type="entry name" value="Single-stranded right-handed beta-helix, Pectin lyase-like"/>
    <property type="match status" value="1"/>
</dbReference>
<name>A0ABT8F5M2_9BACT</name>
<dbReference type="SUPFAM" id="SSF51126">
    <property type="entry name" value="Pectin lyase-like"/>
    <property type="match status" value="1"/>
</dbReference>
<dbReference type="InterPro" id="IPR012334">
    <property type="entry name" value="Pectin_lyas_fold"/>
</dbReference>
<organism evidence="1 2">
    <name type="scientific">Shiella aurantiaca</name>
    <dbReference type="NCBI Taxonomy" id="3058365"/>
    <lineage>
        <taxon>Bacteria</taxon>
        <taxon>Pseudomonadati</taxon>
        <taxon>Bacteroidota</taxon>
        <taxon>Cytophagia</taxon>
        <taxon>Cytophagales</taxon>
        <taxon>Shiellaceae</taxon>
        <taxon>Shiella</taxon>
    </lineage>
</organism>
<gene>
    <name evidence="1" type="ORF">QWY31_08655</name>
</gene>
<protein>
    <submittedName>
        <fullName evidence="1">Right-handed parallel beta-helix repeat-containing protein</fullName>
    </submittedName>
</protein>
<dbReference type="RefSeq" id="WP_320004100.1">
    <property type="nucleotide sequence ID" value="NZ_JAUHJS010000004.1"/>
</dbReference>